<keyword evidence="3" id="KW-1185">Reference proteome</keyword>
<proteinExistence type="predicted"/>
<dbReference type="EMBL" id="FQVG01000022">
    <property type="protein sequence ID" value="SHE89434.1"/>
    <property type="molecule type" value="Genomic_DNA"/>
</dbReference>
<dbReference type="Proteomes" id="UP000184423">
    <property type="component" value="Unassembled WGS sequence"/>
</dbReference>
<gene>
    <name evidence="2" type="ORF">SAMN02746091_01333</name>
</gene>
<reference evidence="3" key="1">
    <citation type="submission" date="2016-11" db="EMBL/GenBank/DDBJ databases">
        <authorList>
            <person name="Varghese N."/>
            <person name="Submissions S."/>
        </authorList>
    </citation>
    <scope>NUCLEOTIDE SEQUENCE [LARGE SCALE GENOMIC DNA]</scope>
    <source>
        <strain evidence="3">DSM 10124</strain>
    </source>
</reference>
<feature type="transmembrane region" description="Helical" evidence="1">
    <location>
        <begin position="96"/>
        <end position="117"/>
    </location>
</feature>
<keyword evidence="1" id="KW-0472">Membrane</keyword>
<sequence>MNNLIKLFIENKIYNVILGILFLVLGIYTHELSFVYKSILLSRILPVIFFSIGISLFKLVLLSQTDINLTTMFLKSLIFVCGIILISKILDTVKVSANPLLRSILLISTIFLLSNIFKNKK</sequence>
<name>A0A1M4X7H0_9CLOT</name>
<organism evidence="2 3">
    <name type="scientific">Caloramator proteoclasticus DSM 10124</name>
    <dbReference type="NCBI Taxonomy" id="1121262"/>
    <lineage>
        <taxon>Bacteria</taxon>
        <taxon>Bacillati</taxon>
        <taxon>Bacillota</taxon>
        <taxon>Clostridia</taxon>
        <taxon>Eubacteriales</taxon>
        <taxon>Clostridiaceae</taxon>
        <taxon>Caloramator</taxon>
    </lineage>
</organism>
<accession>A0A1M4X7H0</accession>
<feature type="transmembrane region" description="Helical" evidence="1">
    <location>
        <begin position="40"/>
        <end position="61"/>
    </location>
</feature>
<evidence type="ECO:0000313" key="2">
    <source>
        <dbReference type="EMBL" id="SHE89434.1"/>
    </source>
</evidence>
<feature type="transmembrane region" description="Helical" evidence="1">
    <location>
        <begin position="12"/>
        <end position="28"/>
    </location>
</feature>
<protein>
    <submittedName>
        <fullName evidence="2">Uncharacterized protein</fullName>
    </submittedName>
</protein>
<evidence type="ECO:0000256" key="1">
    <source>
        <dbReference type="SAM" id="Phobius"/>
    </source>
</evidence>
<keyword evidence="1" id="KW-1133">Transmembrane helix</keyword>
<keyword evidence="1" id="KW-0812">Transmembrane</keyword>
<dbReference type="AlphaFoldDB" id="A0A1M4X7H0"/>
<evidence type="ECO:0000313" key="3">
    <source>
        <dbReference type="Proteomes" id="UP000184423"/>
    </source>
</evidence>
<feature type="transmembrane region" description="Helical" evidence="1">
    <location>
        <begin position="73"/>
        <end position="90"/>
    </location>
</feature>